<reference evidence="2 3" key="1">
    <citation type="journal article" date="2019" name="PLoS ONE">
        <title>Comparative genome analysis indicates high evolutionary potential of pathogenicity genes in Colletotrichum tanaceti.</title>
        <authorList>
            <person name="Lelwala R.V."/>
            <person name="Korhonen P.K."/>
            <person name="Young N.D."/>
            <person name="Scott J.B."/>
            <person name="Ades P.A."/>
            <person name="Gasser R.B."/>
            <person name="Taylor P.W.J."/>
        </authorList>
    </citation>
    <scope>NUCLEOTIDE SEQUENCE [LARGE SCALE GENOMIC DNA]</scope>
    <source>
        <strain evidence="2">BRIP57314</strain>
    </source>
</reference>
<protein>
    <submittedName>
        <fullName evidence="2">Uncharacterized protein</fullName>
    </submittedName>
</protein>
<feature type="transmembrane region" description="Helical" evidence="1">
    <location>
        <begin position="46"/>
        <end position="70"/>
    </location>
</feature>
<name>A0A4U6XJW7_9PEZI</name>
<dbReference type="AlphaFoldDB" id="A0A4U6XJW7"/>
<keyword evidence="1" id="KW-0472">Membrane</keyword>
<keyword evidence="1" id="KW-0812">Transmembrane</keyword>
<evidence type="ECO:0000313" key="2">
    <source>
        <dbReference type="EMBL" id="TKW56181.1"/>
    </source>
</evidence>
<dbReference type="EMBL" id="PJEX01000075">
    <property type="protein sequence ID" value="TKW56181.1"/>
    <property type="molecule type" value="Genomic_DNA"/>
</dbReference>
<evidence type="ECO:0000313" key="3">
    <source>
        <dbReference type="Proteomes" id="UP000310108"/>
    </source>
</evidence>
<feature type="transmembrane region" description="Helical" evidence="1">
    <location>
        <begin position="171"/>
        <end position="194"/>
    </location>
</feature>
<feature type="transmembrane region" description="Helical" evidence="1">
    <location>
        <begin position="133"/>
        <end position="151"/>
    </location>
</feature>
<feature type="transmembrane region" description="Helical" evidence="1">
    <location>
        <begin position="90"/>
        <end position="112"/>
    </location>
</feature>
<organism evidence="2 3">
    <name type="scientific">Colletotrichum tanaceti</name>
    <dbReference type="NCBI Taxonomy" id="1306861"/>
    <lineage>
        <taxon>Eukaryota</taxon>
        <taxon>Fungi</taxon>
        <taxon>Dikarya</taxon>
        <taxon>Ascomycota</taxon>
        <taxon>Pezizomycotina</taxon>
        <taxon>Sordariomycetes</taxon>
        <taxon>Hypocreomycetidae</taxon>
        <taxon>Glomerellales</taxon>
        <taxon>Glomerellaceae</taxon>
        <taxon>Colletotrichum</taxon>
        <taxon>Colletotrichum destructivum species complex</taxon>
    </lineage>
</organism>
<gene>
    <name evidence="2" type="ORF">CTA1_6200</name>
</gene>
<sequence>MDLYDILVIVRLVLVLLVAAPALYFFARLLRQPGYRHDNTRRWVDLCKIATGLWGVAQLLKVLDLIIYVATSPWNYGARQAYYVFYHTSSLLDVWAAIVIFLALFYLAHALTQLQTESQEEEESGAYRKGRRVVFGVAGLLLPLNLARWCLHLVDDLAGADLTPRHQMAGLVAGCFDVAVAGILFLCAVGSVVYSAKSRKKSLGSPLKKAGTILVTCSSLYLVREAWRFVLFFFFFGFFGLFSIIDVLLGCWMTFAILTMLYLLGIKSHYSLSKVHYRSGAAEDGQAI</sequence>
<evidence type="ECO:0000256" key="1">
    <source>
        <dbReference type="SAM" id="Phobius"/>
    </source>
</evidence>
<feature type="transmembrane region" description="Helical" evidence="1">
    <location>
        <begin position="6"/>
        <end position="26"/>
    </location>
</feature>
<dbReference type="OrthoDB" id="4844107at2759"/>
<feature type="transmembrane region" description="Helical" evidence="1">
    <location>
        <begin position="229"/>
        <end position="262"/>
    </location>
</feature>
<dbReference type="Proteomes" id="UP000310108">
    <property type="component" value="Unassembled WGS sequence"/>
</dbReference>
<keyword evidence="1" id="KW-1133">Transmembrane helix</keyword>
<accession>A0A4U6XJW7</accession>
<proteinExistence type="predicted"/>
<comment type="caution">
    <text evidence="2">The sequence shown here is derived from an EMBL/GenBank/DDBJ whole genome shotgun (WGS) entry which is preliminary data.</text>
</comment>
<keyword evidence="3" id="KW-1185">Reference proteome</keyword>